<dbReference type="PANTHER" id="PTHR37828:SF1">
    <property type="entry name" value="YCII-RELATED DOMAIN-CONTAINING PROTEIN"/>
    <property type="match status" value="1"/>
</dbReference>
<accession>A0A220VFW5</accession>
<keyword evidence="2" id="KW-1185">Reference proteome</keyword>
<reference evidence="1 2" key="1">
    <citation type="journal article" date="2016" name="Int. J. Syst. Evol. Microbiol.">
        <title>Paraphotobacterium marinum gen. nov., sp. nov., a member of the family Vibrionaceae, isolated from surface seawater.</title>
        <authorList>
            <person name="Huang Z."/>
            <person name="Dong C."/>
            <person name="Shao Z."/>
        </authorList>
    </citation>
    <scope>NUCLEOTIDE SEQUENCE [LARGE SCALE GENOMIC DNA]</scope>
    <source>
        <strain evidence="1 2">NSCS20N07D</strain>
    </source>
</reference>
<name>A0A220VFW5_9GAMM</name>
<dbReference type="KEGG" id="pmai:CF386_08760"/>
<keyword evidence="1" id="KW-0378">Hydrolase</keyword>
<sequence>MEYLSRFYEQGLIIASGPYNNRSGGLIISIMDSKSAYAYMKNDPFYIHDIGDFQIKEFEPTKITNGFNKLINDMR</sequence>
<evidence type="ECO:0000313" key="2">
    <source>
        <dbReference type="Proteomes" id="UP000242175"/>
    </source>
</evidence>
<dbReference type="PANTHER" id="PTHR37828">
    <property type="entry name" value="GSR2449 PROTEIN"/>
    <property type="match status" value="1"/>
</dbReference>
<dbReference type="EMBL" id="CP022356">
    <property type="protein sequence ID" value="ASK79150.1"/>
    <property type="molecule type" value="Genomic_DNA"/>
</dbReference>
<dbReference type="SUPFAM" id="SSF54909">
    <property type="entry name" value="Dimeric alpha+beta barrel"/>
    <property type="match status" value="1"/>
</dbReference>
<protein>
    <submittedName>
        <fullName evidence="1">GTP cyclohydrolase</fullName>
    </submittedName>
</protein>
<proteinExistence type="predicted"/>
<dbReference type="GO" id="GO:0016787">
    <property type="term" value="F:hydrolase activity"/>
    <property type="evidence" value="ECO:0007669"/>
    <property type="project" value="UniProtKB-KW"/>
</dbReference>
<dbReference type="AlphaFoldDB" id="A0A220VFW5"/>
<dbReference type="OrthoDB" id="9814407at2"/>
<dbReference type="InterPro" id="IPR011008">
    <property type="entry name" value="Dimeric_a/b-barrel"/>
</dbReference>
<evidence type="ECO:0000313" key="1">
    <source>
        <dbReference type="EMBL" id="ASK79150.1"/>
    </source>
</evidence>
<organism evidence="1 2">
    <name type="scientific">Paraphotobacterium marinum</name>
    <dbReference type="NCBI Taxonomy" id="1755811"/>
    <lineage>
        <taxon>Bacteria</taxon>
        <taxon>Pseudomonadati</taxon>
        <taxon>Pseudomonadota</taxon>
        <taxon>Gammaproteobacteria</taxon>
        <taxon>Vibrionales</taxon>
        <taxon>Vibrionaceae</taxon>
        <taxon>Paraphotobacterium</taxon>
    </lineage>
</organism>
<gene>
    <name evidence="1" type="ORF">CF386_08760</name>
</gene>
<dbReference type="Proteomes" id="UP000242175">
    <property type="component" value="Chromosome small"/>
</dbReference>